<reference evidence="1 3" key="3">
    <citation type="journal article" date="2015" name="BMC Genomics">
        <title>The completed genome sequence of the pathogenic ascomycete fungus Fusarium graminearum.</title>
        <authorList>
            <person name="King R."/>
            <person name="Urban M."/>
            <person name="Hammond-Kosack M.C."/>
            <person name="Hassani-Pak K."/>
            <person name="Hammond-Kosack K.E."/>
        </authorList>
    </citation>
    <scope>NUCLEOTIDE SEQUENCE [LARGE SCALE GENOMIC DNA]</scope>
    <source>
        <strain evidence="3">ATCC MYA-4620 / CBS 123657 / FGSC 9075 / NRRL 31084 / PH-1</strain>
        <strain evidence="1">PH-1</strain>
    </source>
</reference>
<dbReference type="VEuPathDB" id="FungiDB:FGRAMPH1_01G20459"/>
<organism evidence="1 3">
    <name type="scientific">Gibberella zeae (strain ATCC MYA-4620 / CBS 123657 / FGSC 9075 / NRRL 31084 / PH-1)</name>
    <name type="common">Wheat head blight fungus</name>
    <name type="synonym">Fusarium graminearum</name>
    <dbReference type="NCBI Taxonomy" id="229533"/>
    <lineage>
        <taxon>Eukaryota</taxon>
        <taxon>Fungi</taxon>
        <taxon>Dikarya</taxon>
        <taxon>Ascomycota</taxon>
        <taxon>Pezizomycotina</taxon>
        <taxon>Sordariomycetes</taxon>
        <taxon>Hypocreomycetidae</taxon>
        <taxon>Hypocreales</taxon>
        <taxon>Nectriaceae</taxon>
        <taxon>Fusarium</taxon>
    </lineage>
</organism>
<keyword evidence="3" id="KW-1185">Reference proteome</keyword>
<evidence type="ECO:0000313" key="2">
    <source>
        <dbReference type="EnsemblFungi" id="CEF85896"/>
    </source>
</evidence>
<proteinExistence type="predicted"/>
<dbReference type="InParanoid" id="A0A098DVH4"/>
<accession>A0A098DVH4</accession>
<evidence type="ECO:0000313" key="3">
    <source>
        <dbReference type="Proteomes" id="UP000070720"/>
    </source>
</evidence>
<reference evidence="2 3" key="1">
    <citation type="journal article" date="2007" name="Science">
        <title>The Fusarium graminearum genome reveals a link between localized polymorphism and pathogen specialization.</title>
        <authorList>
            <person name="Cuomo C.A."/>
            <person name="Gueldener U."/>
            <person name="Xu J.-R."/>
            <person name="Trail F."/>
            <person name="Turgeon B.G."/>
            <person name="Di Pietro A."/>
            <person name="Walton J.D."/>
            <person name="Ma L.-J."/>
            <person name="Baker S.E."/>
            <person name="Rep M."/>
            <person name="Adam G."/>
            <person name="Antoniw J."/>
            <person name="Baldwin T."/>
            <person name="Calvo S.E."/>
            <person name="Chang Y.-L."/>
            <person name="DeCaprio D."/>
            <person name="Gale L.R."/>
            <person name="Gnerre S."/>
            <person name="Goswami R.S."/>
            <person name="Hammond-Kosack K."/>
            <person name="Harris L.J."/>
            <person name="Hilburn K."/>
            <person name="Kennell J.C."/>
            <person name="Kroken S."/>
            <person name="Magnuson J.K."/>
            <person name="Mannhaupt G."/>
            <person name="Mauceli E.W."/>
            <person name="Mewes H.-W."/>
            <person name="Mitterbauer R."/>
            <person name="Muehlbauer G."/>
            <person name="Muensterkoetter M."/>
            <person name="Nelson D."/>
            <person name="O'Donnell K."/>
            <person name="Ouellet T."/>
            <person name="Qi W."/>
            <person name="Quesneville H."/>
            <person name="Roncero M.I.G."/>
            <person name="Seong K.-Y."/>
            <person name="Tetko I.V."/>
            <person name="Urban M."/>
            <person name="Waalwijk C."/>
            <person name="Ward T.J."/>
            <person name="Yao J."/>
            <person name="Birren B.W."/>
            <person name="Kistler H.C."/>
        </authorList>
    </citation>
    <scope>NUCLEOTIDE SEQUENCE [LARGE SCALE GENOMIC DNA]</scope>
    <source>
        <strain evidence="3">ATCC MYA-4620 / CBS 123657 / FGSC 9075 / NRRL 31084 / PH-1</strain>
        <strain evidence="2">PH-1 / ATCC MYA-4620 / FGSC 9075 / NRRL 31084</strain>
    </source>
</reference>
<reference evidence="2" key="4">
    <citation type="submission" date="2017-01" db="UniProtKB">
        <authorList>
            <consortium name="EnsemblFungi"/>
        </authorList>
    </citation>
    <scope>IDENTIFICATION</scope>
    <source>
        <strain evidence="2">PH-1 / ATCC MYA-4620 / FGSC 9075 / NRRL 31084</strain>
    </source>
</reference>
<name>A0A098DVH4_GIBZE</name>
<accession>A0A0E0SHI3</accession>
<gene>
    <name evidence="1" type="ORF">FGRAMPH1_01T20459</name>
</gene>
<reference evidence="2 3" key="2">
    <citation type="journal article" date="2010" name="Nature">
        <title>Comparative genomics reveals mobile pathogenicity chromosomes in Fusarium.</title>
        <authorList>
            <person name="Ma L.J."/>
            <person name="van der Does H.C."/>
            <person name="Borkovich K.A."/>
            <person name="Coleman J.J."/>
            <person name="Daboussi M.J."/>
            <person name="Di Pietro A."/>
            <person name="Dufresne M."/>
            <person name="Freitag M."/>
            <person name="Grabherr M."/>
            <person name="Henrissat B."/>
            <person name="Houterman P.M."/>
            <person name="Kang S."/>
            <person name="Shim W.B."/>
            <person name="Woloshuk C."/>
            <person name="Xie X."/>
            <person name="Xu J.R."/>
            <person name="Antoniw J."/>
            <person name="Baker S.E."/>
            <person name="Bluhm B.H."/>
            <person name="Breakspear A."/>
            <person name="Brown D.W."/>
            <person name="Butchko R.A."/>
            <person name="Chapman S."/>
            <person name="Coulson R."/>
            <person name="Coutinho P.M."/>
            <person name="Danchin E.G."/>
            <person name="Diener A."/>
            <person name="Gale L.R."/>
            <person name="Gardiner D.M."/>
            <person name="Goff S."/>
            <person name="Hammond-Kosack K.E."/>
            <person name="Hilburn K."/>
            <person name="Hua-Van A."/>
            <person name="Jonkers W."/>
            <person name="Kazan K."/>
            <person name="Kodira C.D."/>
            <person name="Koehrsen M."/>
            <person name="Kumar L."/>
            <person name="Lee Y.H."/>
            <person name="Li L."/>
            <person name="Manners J.M."/>
            <person name="Miranda-Saavedra D."/>
            <person name="Mukherjee M."/>
            <person name="Park G."/>
            <person name="Park J."/>
            <person name="Park S.Y."/>
            <person name="Proctor R.H."/>
            <person name="Regev A."/>
            <person name="Ruiz-Roldan M.C."/>
            <person name="Sain D."/>
            <person name="Sakthikumar S."/>
            <person name="Sykes S."/>
            <person name="Schwartz D.C."/>
            <person name="Turgeon B.G."/>
            <person name="Wapinski I."/>
            <person name="Yoder O."/>
            <person name="Young S."/>
            <person name="Zeng Q."/>
            <person name="Zhou S."/>
            <person name="Galagan J."/>
            <person name="Cuomo C.A."/>
            <person name="Kistler H.C."/>
            <person name="Rep M."/>
        </authorList>
    </citation>
    <scope>GENOME REANNOTATION</scope>
    <source>
        <strain evidence="3">ATCC MYA-4620 / CBS 123657 / FGSC 9075 / NRRL 31084 / PH-1</strain>
        <strain evidence="2">PH-1 / ATCC MYA-4620 / FGSC 9075 / NRRL 31084</strain>
    </source>
</reference>
<dbReference type="EnsemblFungi" id="CEF85896">
    <property type="protein sequence ID" value="CEF85896"/>
    <property type="gene ID" value="FGRRES_15627"/>
</dbReference>
<dbReference type="Proteomes" id="UP000070720">
    <property type="component" value="Chromosome 3"/>
</dbReference>
<dbReference type="EMBL" id="HG970334">
    <property type="protein sequence ID" value="CEF85896.1"/>
    <property type="molecule type" value="Genomic_DNA"/>
</dbReference>
<dbReference type="AlphaFoldDB" id="A0A098DVH4"/>
<sequence>MAIECWFKLLDGFLNIKTASKQCIISMSVGHRGNEHPHRLLGNRAIFDEKVVKAKRRI</sequence>
<protein>
    <submittedName>
        <fullName evidence="1">Chromosome 3, complete genome</fullName>
    </submittedName>
</protein>
<evidence type="ECO:0000313" key="1">
    <source>
        <dbReference type="EMBL" id="CEF85896.1"/>
    </source>
</evidence>